<reference evidence="1" key="1">
    <citation type="submission" date="2019-08" db="EMBL/GenBank/DDBJ databases">
        <authorList>
            <person name="Kucharzyk K."/>
            <person name="Murdoch R.W."/>
            <person name="Higgins S."/>
            <person name="Loffler F."/>
        </authorList>
    </citation>
    <scope>NUCLEOTIDE SEQUENCE</scope>
</reference>
<dbReference type="AlphaFoldDB" id="A0A645HU81"/>
<proteinExistence type="predicted"/>
<gene>
    <name evidence="1" type="ORF">SDC9_189588</name>
</gene>
<name>A0A645HU81_9ZZZZ</name>
<accession>A0A645HU81</accession>
<evidence type="ECO:0000313" key="1">
    <source>
        <dbReference type="EMBL" id="MPN42032.1"/>
    </source>
</evidence>
<dbReference type="Pfam" id="PF13783">
    <property type="entry name" value="DUF4177"/>
    <property type="match status" value="1"/>
</dbReference>
<dbReference type="InterPro" id="IPR025234">
    <property type="entry name" value="YjzH-like"/>
</dbReference>
<protein>
    <recommendedName>
        <fullName evidence="2">DUF4177 domain-containing protein</fullName>
    </recommendedName>
</protein>
<evidence type="ECO:0008006" key="2">
    <source>
        <dbReference type="Google" id="ProtNLM"/>
    </source>
</evidence>
<organism evidence="1">
    <name type="scientific">bioreactor metagenome</name>
    <dbReference type="NCBI Taxonomy" id="1076179"/>
    <lineage>
        <taxon>unclassified sequences</taxon>
        <taxon>metagenomes</taxon>
        <taxon>ecological metagenomes</taxon>
    </lineage>
</organism>
<sequence length="57" mass="6350">MLEASRWFLGGKIDGNLFNDHLNKLGEEGWELISTFDTNFAHGGTRDVVAVFKRPAA</sequence>
<dbReference type="EMBL" id="VSSQ01099470">
    <property type="protein sequence ID" value="MPN42032.1"/>
    <property type="molecule type" value="Genomic_DNA"/>
</dbReference>
<comment type="caution">
    <text evidence="1">The sequence shown here is derived from an EMBL/GenBank/DDBJ whole genome shotgun (WGS) entry which is preliminary data.</text>
</comment>